<feature type="transmembrane region" description="Helical" evidence="8">
    <location>
        <begin position="183"/>
        <end position="207"/>
    </location>
</feature>
<dbReference type="AlphaFoldDB" id="A0A183A9E6"/>
<dbReference type="Pfam" id="PF01733">
    <property type="entry name" value="Nucleoside_tran"/>
    <property type="match status" value="1"/>
</dbReference>
<reference evidence="9 10" key="2">
    <citation type="submission" date="2018-11" db="EMBL/GenBank/DDBJ databases">
        <authorList>
            <consortium name="Pathogen Informatics"/>
        </authorList>
    </citation>
    <scope>NUCLEOTIDE SEQUENCE [LARGE SCALE GENOMIC DNA]</scope>
    <source>
        <strain evidence="9 10">Egypt</strain>
    </source>
</reference>
<dbReference type="WBParaSite" id="ECPE_0000358401-mRNA-1">
    <property type="protein sequence ID" value="ECPE_0000358401-mRNA-1"/>
    <property type="gene ID" value="ECPE_0000358401"/>
</dbReference>
<evidence type="ECO:0000256" key="5">
    <source>
        <dbReference type="ARBA" id="ARBA00022989"/>
    </source>
</evidence>
<gene>
    <name evidence="9" type="ORF">ECPE_LOCUS3581</name>
</gene>
<evidence type="ECO:0000256" key="8">
    <source>
        <dbReference type="SAM" id="Phobius"/>
    </source>
</evidence>
<keyword evidence="4 8" id="KW-0812">Transmembrane</keyword>
<evidence type="ECO:0000256" key="3">
    <source>
        <dbReference type="ARBA" id="ARBA00022448"/>
    </source>
</evidence>
<feature type="region of interest" description="Disordered" evidence="7">
    <location>
        <begin position="1"/>
        <end position="21"/>
    </location>
</feature>
<dbReference type="OrthoDB" id="6282779at2759"/>
<evidence type="ECO:0000313" key="10">
    <source>
        <dbReference type="Proteomes" id="UP000272942"/>
    </source>
</evidence>
<comment type="subcellular location">
    <subcellularLocation>
        <location evidence="1">Membrane</location>
        <topology evidence="1">Multi-pass membrane protein</topology>
    </subcellularLocation>
</comment>
<dbReference type="PANTHER" id="PTHR10332">
    <property type="entry name" value="EQUILIBRATIVE NUCLEOSIDE TRANSPORTER"/>
    <property type="match status" value="1"/>
</dbReference>
<evidence type="ECO:0000256" key="4">
    <source>
        <dbReference type="ARBA" id="ARBA00022692"/>
    </source>
</evidence>
<feature type="transmembrane region" description="Helical" evidence="8">
    <location>
        <begin position="148"/>
        <end position="171"/>
    </location>
</feature>
<dbReference type="EMBL" id="UZAN01040524">
    <property type="protein sequence ID" value="VDP69948.1"/>
    <property type="molecule type" value="Genomic_DNA"/>
</dbReference>
<feature type="transmembrane region" description="Helical" evidence="8">
    <location>
        <begin position="40"/>
        <end position="63"/>
    </location>
</feature>
<dbReference type="GO" id="GO:0005337">
    <property type="term" value="F:nucleoside transmembrane transporter activity"/>
    <property type="evidence" value="ECO:0007669"/>
    <property type="project" value="InterPro"/>
</dbReference>
<protein>
    <submittedName>
        <fullName evidence="11">Equilibrative nucleoside transporter 1</fullName>
    </submittedName>
</protein>
<evidence type="ECO:0000313" key="9">
    <source>
        <dbReference type="EMBL" id="VDP69948.1"/>
    </source>
</evidence>
<dbReference type="InterPro" id="IPR002259">
    <property type="entry name" value="Eqnu_transpt"/>
</dbReference>
<evidence type="ECO:0000256" key="1">
    <source>
        <dbReference type="ARBA" id="ARBA00004141"/>
    </source>
</evidence>
<accession>A0A183A9E6</accession>
<comment type="similarity">
    <text evidence="2">Belongs to the SLC29A/ENT transporter (TC 2.A.57) family.</text>
</comment>
<evidence type="ECO:0000256" key="2">
    <source>
        <dbReference type="ARBA" id="ARBA00007965"/>
    </source>
</evidence>
<proteinExistence type="inferred from homology"/>
<keyword evidence="3" id="KW-0813">Transport</keyword>
<organism evidence="11">
    <name type="scientific">Echinostoma caproni</name>
    <dbReference type="NCBI Taxonomy" id="27848"/>
    <lineage>
        <taxon>Eukaryota</taxon>
        <taxon>Metazoa</taxon>
        <taxon>Spiralia</taxon>
        <taxon>Lophotrochozoa</taxon>
        <taxon>Platyhelminthes</taxon>
        <taxon>Trematoda</taxon>
        <taxon>Digenea</taxon>
        <taxon>Plagiorchiida</taxon>
        <taxon>Echinostomata</taxon>
        <taxon>Echinostomatoidea</taxon>
        <taxon>Echinostomatidae</taxon>
        <taxon>Echinostoma</taxon>
    </lineage>
</organism>
<dbReference type="PANTHER" id="PTHR10332:SF88">
    <property type="entry name" value="EQUILIBRATIVE NUCLEOSIDE TRANSPORTER 1, ISOFORM A"/>
    <property type="match status" value="1"/>
</dbReference>
<name>A0A183A9E6_9TREM</name>
<feature type="transmembrane region" description="Helical" evidence="8">
    <location>
        <begin position="104"/>
        <end position="127"/>
    </location>
</feature>
<dbReference type="GO" id="GO:0005886">
    <property type="term" value="C:plasma membrane"/>
    <property type="evidence" value="ECO:0007669"/>
    <property type="project" value="TreeGrafter"/>
</dbReference>
<evidence type="ECO:0000256" key="6">
    <source>
        <dbReference type="ARBA" id="ARBA00023136"/>
    </source>
</evidence>
<evidence type="ECO:0000256" key="7">
    <source>
        <dbReference type="SAM" id="MobiDB-lite"/>
    </source>
</evidence>
<dbReference type="Proteomes" id="UP000272942">
    <property type="component" value="Unassembled WGS sequence"/>
</dbReference>
<keyword evidence="10" id="KW-1185">Reference proteome</keyword>
<keyword evidence="6 8" id="KW-0472">Membrane</keyword>
<sequence>MGRSSDVDDEEATNSEFNRGRSGSGDYTAGKFPPMDKYKLVYIIFFISGVGTLLPWNFFITAIPVRSETFYNYFQYFQYKLRNQSLDTESYLDPKNMTREQRLFGSYLAVCSMVPLATFNIIGLVIMKCLFLNQQPRTRLPVVFHHDAFPILVVILLGLSNGYLMTLAMMYGPSFARPGGGEGAGVALSIYIALGLAVGVAVSAGLAQAI</sequence>
<keyword evidence="5 8" id="KW-1133">Transmembrane helix</keyword>
<evidence type="ECO:0000313" key="11">
    <source>
        <dbReference type="WBParaSite" id="ECPE_0000358401-mRNA-1"/>
    </source>
</evidence>
<reference evidence="11" key="1">
    <citation type="submission" date="2016-06" db="UniProtKB">
        <authorList>
            <consortium name="WormBaseParasite"/>
        </authorList>
    </citation>
    <scope>IDENTIFICATION</scope>
</reference>